<dbReference type="AlphaFoldDB" id="A0ABD3T6R8"/>
<evidence type="ECO:0000313" key="1">
    <source>
        <dbReference type="EMBL" id="KAL3832321.1"/>
    </source>
</evidence>
<evidence type="ECO:0000313" key="2">
    <source>
        <dbReference type="Proteomes" id="UP001634394"/>
    </source>
</evidence>
<name>A0ABD3T6R8_SINWO</name>
<protein>
    <submittedName>
        <fullName evidence="1">Uncharacterized protein</fullName>
    </submittedName>
</protein>
<keyword evidence="2" id="KW-1185">Reference proteome</keyword>
<sequence>MRTPKLLIDAQELCAKEENDFAADFIMYVKLEKDNAHNYRHKGSRRNVYKELDLEHNGTDVILHIMGLFVKEEAEPNENKPQAEIPLPGNNERMEIVFQWL</sequence>
<proteinExistence type="predicted"/>
<reference evidence="1 2" key="1">
    <citation type="submission" date="2024-11" db="EMBL/GenBank/DDBJ databases">
        <title>Chromosome-level genome assembly of the freshwater bivalve Anodonta woodiana.</title>
        <authorList>
            <person name="Chen X."/>
        </authorList>
    </citation>
    <scope>NUCLEOTIDE SEQUENCE [LARGE SCALE GENOMIC DNA]</scope>
    <source>
        <strain evidence="1">MN2024</strain>
        <tissue evidence="1">Gills</tissue>
    </source>
</reference>
<organism evidence="1 2">
    <name type="scientific">Sinanodonta woodiana</name>
    <name type="common">Chinese pond mussel</name>
    <name type="synonym">Anodonta woodiana</name>
    <dbReference type="NCBI Taxonomy" id="1069815"/>
    <lineage>
        <taxon>Eukaryota</taxon>
        <taxon>Metazoa</taxon>
        <taxon>Spiralia</taxon>
        <taxon>Lophotrochozoa</taxon>
        <taxon>Mollusca</taxon>
        <taxon>Bivalvia</taxon>
        <taxon>Autobranchia</taxon>
        <taxon>Heteroconchia</taxon>
        <taxon>Palaeoheterodonta</taxon>
        <taxon>Unionida</taxon>
        <taxon>Unionoidea</taxon>
        <taxon>Unionidae</taxon>
        <taxon>Unioninae</taxon>
        <taxon>Sinanodonta</taxon>
    </lineage>
</organism>
<dbReference type="EMBL" id="JBJQND010000019">
    <property type="protein sequence ID" value="KAL3832321.1"/>
    <property type="molecule type" value="Genomic_DNA"/>
</dbReference>
<accession>A0ABD3T6R8</accession>
<comment type="caution">
    <text evidence="1">The sequence shown here is derived from an EMBL/GenBank/DDBJ whole genome shotgun (WGS) entry which is preliminary data.</text>
</comment>
<gene>
    <name evidence="1" type="ORF">ACJMK2_023974</name>
</gene>
<dbReference type="Proteomes" id="UP001634394">
    <property type="component" value="Unassembled WGS sequence"/>
</dbReference>